<name>A0A9W8MWJ7_9AGAR</name>
<reference evidence="2" key="1">
    <citation type="submission" date="2022-07" db="EMBL/GenBank/DDBJ databases">
        <title>Genome Sequence of Agrocybe chaxingu.</title>
        <authorList>
            <person name="Buettner E."/>
        </authorList>
    </citation>
    <scope>NUCLEOTIDE SEQUENCE</scope>
    <source>
        <strain evidence="2">MP-N11</strain>
    </source>
</reference>
<evidence type="ECO:0000313" key="2">
    <source>
        <dbReference type="EMBL" id="KAJ3514490.1"/>
    </source>
</evidence>
<feature type="region of interest" description="Disordered" evidence="1">
    <location>
        <begin position="38"/>
        <end position="69"/>
    </location>
</feature>
<evidence type="ECO:0000313" key="3">
    <source>
        <dbReference type="Proteomes" id="UP001148786"/>
    </source>
</evidence>
<feature type="compositionally biased region" description="Polar residues" evidence="1">
    <location>
        <begin position="8"/>
        <end position="22"/>
    </location>
</feature>
<protein>
    <submittedName>
        <fullName evidence="2">Uncharacterized protein</fullName>
    </submittedName>
</protein>
<gene>
    <name evidence="2" type="ORF">NLJ89_g2350</name>
</gene>
<organism evidence="2 3">
    <name type="scientific">Agrocybe chaxingu</name>
    <dbReference type="NCBI Taxonomy" id="84603"/>
    <lineage>
        <taxon>Eukaryota</taxon>
        <taxon>Fungi</taxon>
        <taxon>Dikarya</taxon>
        <taxon>Basidiomycota</taxon>
        <taxon>Agaricomycotina</taxon>
        <taxon>Agaricomycetes</taxon>
        <taxon>Agaricomycetidae</taxon>
        <taxon>Agaricales</taxon>
        <taxon>Agaricineae</taxon>
        <taxon>Strophariaceae</taxon>
        <taxon>Agrocybe</taxon>
    </lineage>
</organism>
<dbReference type="Proteomes" id="UP001148786">
    <property type="component" value="Unassembled WGS sequence"/>
</dbReference>
<dbReference type="EMBL" id="JANKHO010000142">
    <property type="protein sequence ID" value="KAJ3514490.1"/>
    <property type="molecule type" value="Genomic_DNA"/>
</dbReference>
<sequence length="241" mass="26218">MDEGCSRLGTSLNPSQSYHSATSISPLSILSNVAASTPRVFPGKPQDNSQHRQSNIPAESDKENLSSVPPVPITAPVPVLYACLGKEALKSILSIGVEEEERTLEEPTPQVHMFTENTNIAHSSAIIHTTYEGHFMGSNAEVPQEMAAVMARPAATTQRNPVSTTQKATPIAIRPISPSTLMALTEPCLMEWCTLPIKEDAETETAFRVSEEARYQLALGQSFYAYNRSTVEQSGPNLWGY</sequence>
<keyword evidence="3" id="KW-1185">Reference proteome</keyword>
<dbReference type="OrthoDB" id="3064730at2759"/>
<feature type="compositionally biased region" description="Polar residues" evidence="1">
    <location>
        <begin position="46"/>
        <end position="57"/>
    </location>
</feature>
<feature type="region of interest" description="Disordered" evidence="1">
    <location>
        <begin position="1"/>
        <end position="22"/>
    </location>
</feature>
<comment type="caution">
    <text evidence="2">The sequence shown here is derived from an EMBL/GenBank/DDBJ whole genome shotgun (WGS) entry which is preliminary data.</text>
</comment>
<evidence type="ECO:0000256" key="1">
    <source>
        <dbReference type="SAM" id="MobiDB-lite"/>
    </source>
</evidence>
<dbReference type="AlphaFoldDB" id="A0A9W8MWJ7"/>
<accession>A0A9W8MWJ7</accession>
<proteinExistence type="predicted"/>